<name>A0ABY7PXR3_9ACTN</name>
<accession>A0ABY7PXR3</accession>
<keyword evidence="2" id="KW-0012">Acyltransferase</keyword>
<evidence type="ECO:0000259" key="1">
    <source>
        <dbReference type="PROSITE" id="PS51186"/>
    </source>
</evidence>
<evidence type="ECO:0000313" key="2">
    <source>
        <dbReference type="EMBL" id="WBP85186.1"/>
    </source>
</evidence>
<sequence>MSVTTTQPPFTSLLPVEEPGTEAIAAHVERTGHGGWWTDRPDAARVLLVHSGPERLLRGDPQHLDPAALAPLGRGQFTAPQRFLPLLGHTFTHVTPWVRTVYVQQGPPRPVSPHVNDWVRPLTTSDARRFERFSARSAASASAPELPHWLTRTWGGHAELAASGFAWGAALGPYLASVACGYLVGRRHMDIAVATDPAFRRLDLALACVTAAARAARDAGLTPTWAASRVNLASRALAVAAGFHPVRDEVVYWTGPAIAR</sequence>
<dbReference type="GO" id="GO:0016746">
    <property type="term" value="F:acyltransferase activity"/>
    <property type="evidence" value="ECO:0007669"/>
    <property type="project" value="UniProtKB-KW"/>
</dbReference>
<dbReference type="EMBL" id="CP115450">
    <property type="protein sequence ID" value="WBP85186.1"/>
    <property type="molecule type" value="Genomic_DNA"/>
</dbReference>
<proteinExistence type="predicted"/>
<keyword evidence="3" id="KW-1185">Reference proteome</keyword>
<protein>
    <submittedName>
        <fullName evidence="2">GNAT family N-acetyltransferase</fullName>
        <ecNumber evidence="2">2.3.1.-</ecNumber>
    </submittedName>
</protein>
<dbReference type="PROSITE" id="PS51186">
    <property type="entry name" value="GNAT"/>
    <property type="match status" value="1"/>
</dbReference>
<keyword evidence="2" id="KW-0808">Transferase</keyword>
<organism evidence="2 3">
    <name type="scientific">Kitasatospora cathayae</name>
    <dbReference type="NCBI Taxonomy" id="3004092"/>
    <lineage>
        <taxon>Bacteria</taxon>
        <taxon>Bacillati</taxon>
        <taxon>Actinomycetota</taxon>
        <taxon>Actinomycetes</taxon>
        <taxon>Kitasatosporales</taxon>
        <taxon>Streptomycetaceae</taxon>
        <taxon>Kitasatospora</taxon>
    </lineage>
</organism>
<evidence type="ECO:0000313" key="3">
    <source>
        <dbReference type="Proteomes" id="UP001212821"/>
    </source>
</evidence>
<dbReference type="SUPFAM" id="SSF55729">
    <property type="entry name" value="Acyl-CoA N-acyltransferases (Nat)"/>
    <property type="match status" value="1"/>
</dbReference>
<dbReference type="Gene3D" id="3.40.630.30">
    <property type="match status" value="1"/>
</dbReference>
<feature type="domain" description="N-acetyltransferase" evidence="1">
    <location>
        <begin position="117"/>
        <end position="260"/>
    </location>
</feature>
<gene>
    <name evidence="2" type="ORF">O1G21_04480</name>
</gene>
<dbReference type="EC" id="2.3.1.-" evidence="2"/>
<dbReference type="InterPro" id="IPR000182">
    <property type="entry name" value="GNAT_dom"/>
</dbReference>
<dbReference type="RefSeq" id="WP_270140966.1">
    <property type="nucleotide sequence ID" value="NZ_CP115450.1"/>
</dbReference>
<dbReference type="Pfam" id="PF12746">
    <property type="entry name" value="GNAT_acetyltran"/>
    <property type="match status" value="1"/>
</dbReference>
<dbReference type="InterPro" id="IPR027365">
    <property type="entry name" value="GNAT_acetyltra_YdfB-like"/>
</dbReference>
<dbReference type="Proteomes" id="UP001212821">
    <property type="component" value="Chromosome"/>
</dbReference>
<dbReference type="InterPro" id="IPR016181">
    <property type="entry name" value="Acyl_CoA_acyltransferase"/>
</dbReference>
<reference evidence="3" key="1">
    <citation type="submission" date="2022-12" db="EMBL/GenBank/DDBJ databases">
        <authorList>
            <person name="Mo P."/>
        </authorList>
    </citation>
    <scope>NUCLEOTIDE SEQUENCE [LARGE SCALE GENOMIC DNA]</scope>
    <source>
        <strain evidence="3">HUAS 3-15</strain>
    </source>
</reference>